<dbReference type="PANTHER" id="PTHR30603">
    <property type="entry name" value="RNA POLYMERASE SIGMA FACTOR RPO"/>
    <property type="match status" value="1"/>
</dbReference>
<dbReference type="Pfam" id="PF04539">
    <property type="entry name" value="Sigma70_r3"/>
    <property type="match status" value="1"/>
</dbReference>
<dbReference type="InterPro" id="IPR013325">
    <property type="entry name" value="RNA_pol_sigma_r2"/>
</dbReference>
<feature type="region of interest" description="Disordered" evidence="5">
    <location>
        <begin position="126"/>
        <end position="147"/>
    </location>
</feature>
<dbReference type="PRINTS" id="PR00046">
    <property type="entry name" value="SIGMA70FCT"/>
</dbReference>
<proteinExistence type="predicted"/>
<sequence length="217" mass="24222">MDAEERVRSNMALVHSCAQRFRGRGIEYDDLFQAGCLGLIKAAENFEESRGLRFSTYAVFLILGEMKLLFRKGGTVTMSRALRELSVRAARERDKFLQREGRQPSVGELAQVLGVEPEQAAQALEASQPALSLTESSEDGGGQTDVAVDSGEDAALERLSLRQAVQELAPRDRNIVYLRYCKSSTQTETARRLGMTQVQVSRREKVILQQLRLKLAE</sequence>
<gene>
    <name evidence="7" type="ORF">IAB89_06195</name>
</gene>
<dbReference type="InterPro" id="IPR013324">
    <property type="entry name" value="RNA_pol_sigma_r3/r4-like"/>
</dbReference>
<dbReference type="SUPFAM" id="SSF88659">
    <property type="entry name" value="Sigma3 and sigma4 domains of RNA polymerase sigma factors"/>
    <property type="match status" value="2"/>
</dbReference>
<evidence type="ECO:0000313" key="7">
    <source>
        <dbReference type="EMBL" id="HIR47235.1"/>
    </source>
</evidence>
<reference evidence="7" key="1">
    <citation type="submission" date="2020-10" db="EMBL/GenBank/DDBJ databases">
        <authorList>
            <person name="Gilroy R."/>
        </authorList>
    </citation>
    <scope>NUCLEOTIDE SEQUENCE</scope>
    <source>
        <strain evidence="7">ChiSxjej1B13-7958</strain>
    </source>
</reference>
<evidence type="ECO:0000259" key="6">
    <source>
        <dbReference type="PROSITE" id="PS00715"/>
    </source>
</evidence>
<dbReference type="PANTHER" id="PTHR30603:SF19">
    <property type="entry name" value="RNA POLYMERASE SIGMA-F FACTOR"/>
    <property type="match status" value="1"/>
</dbReference>
<feature type="domain" description="RNA polymerase sigma-70" evidence="6">
    <location>
        <begin position="30"/>
        <end position="43"/>
    </location>
</feature>
<dbReference type="InterPro" id="IPR007624">
    <property type="entry name" value="RNA_pol_sigma70_r3"/>
</dbReference>
<evidence type="ECO:0000256" key="5">
    <source>
        <dbReference type="SAM" id="MobiDB-lite"/>
    </source>
</evidence>
<evidence type="ECO:0000256" key="3">
    <source>
        <dbReference type="ARBA" id="ARBA00023125"/>
    </source>
</evidence>
<dbReference type="InterPro" id="IPR000943">
    <property type="entry name" value="RNA_pol_sigma70"/>
</dbReference>
<dbReference type="Gene3D" id="1.10.10.10">
    <property type="entry name" value="Winged helix-like DNA-binding domain superfamily/Winged helix DNA-binding domain"/>
    <property type="match status" value="2"/>
</dbReference>
<dbReference type="SUPFAM" id="SSF88946">
    <property type="entry name" value="Sigma2 domain of RNA polymerase sigma factors"/>
    <property type="match status" value="1"/>
</dbReference>
<dbReference type="Proteomes" id="UP000824242">
    <property type="component" value="Unassembled WGS sequence"/>
</dbReference>
<keyword evidence="1" id="KW-0805">Transcription regulation</keyword>
<accession>A0A9D1DED3</accession>
<protein>
    <submittedName>
        <fullName evidence="7">Sigma-70 family RNA polymerase sigma factor</fullName>
    </submittedName>
</protein>
<dbReference type="NCBIfam" id="TIGR02937">
    <property type="entry name" value="sigma70-ECF"/>
    <property type="match status" value="1"/>
</dbReference>
<keyword evidence="3" id="KW-0238">DNA-binding</keyword>
<dbReference type="AlphaFoldDB" id="A0A9D1DED3"/>
<evidence type="ECO:0000256" key="2">
    <source>
        <dbReference type="ARBA" id="ARBA00023082"/>
    </source>
</evidence>
<comment type="caution">
    <text evidence="7">The sequence shown here is derived from an EMBL/GenBank/DDBJ whole genome shotgun (WGS) entry which is preliminary data.</text>
</comment>
<evidence type="ECO:0000256" key="4">
    <source>
        <dbReference type="ARBA" id="ARBA00023163"/>
    </source>
</evidence>
<dbReference type="GO" id="GO:0016987">
    <property type="term" value="F:sigma factor activity"/>
    <property type="evidence" value="ECO:0007669"/>
    <property type="project" value="UniProtKB-KW"/>
</dbReference>
<dbReference type="GO" id="GO:0003677">
    <property type="term" value="F:DNA binding"/>
    <property type="evidence" value="ECO:0007669"/>
    <property type="project" value="UniProtKB-KW"/>
</dbReference>
<dbReference type="GO" id="GO:0006352">
    <property type="term" value="P:DNA-templated transcription initiation"/>
    <property type="evidence" value="ECO:0007669"/>
    <property type="project" value="InterPro"/>
</dbReference>
<evidence type="ECO:0000313" key="8">
    <source>
        <dbReference type="Proteomes" id="UP000824242"/>
    </source>
</evidence>
<keyword evidence="4" id="KW-0804">Transcription</keyword>
<keyword evidence="2" id="KW-0731">Sigma factor</keyword>
<dbReference type="Gene3D" id="1.20.120.1810">
    <property type="match status" value="1"/>
</dbReference>
<dbReference type="InterPro" id="IPR007627">
    <property type="entry name" value="RNA_pol_sigma70_r2"/>
</dbReference>
<name>A0A9D1DED3_9FIRM</name>
<dbReference type="InterPro" id="IPR007630">
    <property type="entry name" value="RNA_pol_sigma70_r4"/>
</dbReference>
<dbReference type="InterPro" id="IPR014284">
    <property type="entry name" value="RNA_pol_sigma-70_dom"/>
</dbReference>
<dbReference type="InterPro" id="IPR050239">
    <property type="entry name" value="Sigma-70_RNA_pol_init_factors"/>
</dbReference>
<dbReference type="PROSITE" id="PS00715">
    <property type="entry name" value="SIGMA70_1"/>
    <property type="match status" value="1"/>
</dbReference>
<dbReference type="InterPro" id="IPR036388">
    <property type="entry name" value="WH-like_DNA-bd_sf"/>
</dbReference>
<dbReference type="Pfam" id="PF04545">
    <property type="entry name" value="Sigma70_r4"/>
    <property type="match status" value="1"/>
</dbReference>
<reference evidence="7" key="2">
    <citation type="journal article" date="2021" name="PeerJ">
        <title>Extensive microbial diversity within the chicken gut microbiome revealed by metagenomics and culture.</title>
        <authorList>
            <person name="Gilroy R."/>
            <person name="Ravi A."/>
            <person name="Getino M."/>
            <person name="Pursley I."/>
            <person name="Horton D.L."/>
            <person name="Alikhan N.F."/>
            <person name="Baker D."/>
            <person name="Gharbi K."/>
            <person name="Hall N."/>
            <person name="Watson M."/>
            <person name="Adriaenssens E.M."/>
            <person name="Foster-Nyarko E."/>
            <person name="Jarju S."/>
            <person name="Secka A."/>
            <person name="Antonio M."/>
            <person name="Oren A."/>
            <person name="Chaudhuri R.R."/>
            <person name="La Ragione R."/>
            <person name="Hildebrand F."/>
            <person name="Pallen M.J."/>
        </authorList>
    </citation>
    <scope>NUCLEOTIDE SEQUENCE</scope>
    <source>
        <strain evidence="7">ChiSxjej1B13-7958</strain>
    </source>
</reference>
<evidence type="ECO:0000256" key="1">
    <source>
        <dbReference type="ARBA" id="ARBA00023015"/>
    </source>
</evidence>
<dbReference type="EMBL" id="DVGZ01000063">
    <property type="protein sequence ID" value="HIR47235.1"/>
    <property type="molecule type" value="Genomic_DNA"/>
</dbReference>
<organism evidence="7 8">
    <name type="scientific">Candidatus Caccousia avicola</name>
    <dbReference type="NCBI Taxonomy" id="2840721"/>
    <lineage>
        <taxon>Bacteria</taxon>
        <taxon>Bacillati</taxon>
        <taxon>Bacillota</taxon>
        <taxon>Clostridia</taxon>
        <taxon>Eubacteriales</taxon>
        <taxon>Oscillospiraceae</taxon>
        <taxon>Oscillospiraceae incertae sedis</taxon>
        <taxon>Candidatus Caccousia</taxon>
    </lineage>
</organism>
<dbReference type="Pfam" id="PF04542">
    <property type="entry name" value="Sigma70_r2"/>
    <property type="match status" value="1"/>
</dbReference>